<evidence type="ECO:0000313" key="2">
    <source>
        <dbReference type="Proteomes" id="UP000223834"/>
    </source>
</evidence>
<proteinExistence type="predicted"/>
<sequence length="162" mass="18490">TVTLRDLNGNPIVSGRRYLIESFAFPTQFIGSQIWGGGSSVRRLWAILTFDSGEPIRFEQSGDHVRLLTNRVYVDVPELDIEFPLYLSEDETYPGVQLDVDEGAPSRWLVTQPSDPDLVAGNYYAFKNDHSGKFMSARDSLGWLYVEKSSIEPRTLWRFRPL</sequence>
<dbReference type="RefSeq" id="WP_218938002.1">
    <property type="nucleotide sequence ID" value="NZ_NUIQ01000380.1"/>
</dbReference>
<dbReference type="AlphaFoldDB" id="A0A9X7GLW5"/>
<comment type="caution">
    <text evidence="1">The sequence shown here is derived from an EMBL/GenBank/DDBJ whole genome shotgun (WGS) entry which is preliminary data.</text>
</comment>
<dbReference type="InterPro" id="IPR002160">
    <property type="entry name" value="Prot_inh_Kunz-lg"/>
</dbReference>
<dbReference type="EMBL" id="NUIQ01000380">
    <property type="protein sequence ID" value="PGO58651.1"/>
    <property type="molecule type" value="Genomic_DNA"/>
</dbReference>
<accession>A0A9X7GLW5</accession>
<feature type="non-terminal residue" evidence="1">
    <location>
        <position position="1"/>
    </location>
</feature>
<dbReference type="Proteomes" id="UP000223834">
    <property type="component" value="Unassembled WGS sequence"/>
</dbReference>
<dbReference type="GO" id="GO:0004866">
    <property type="term" value="F:endopeptidase inhibitor activity"/>
    <property type="evidence" value="ECO:0007669"/>
    <property type="project" value="InterPro"/>
</dbReference>
<dbReference type="PROSITE" id="PS00283">
    <property type="entry name" value="SOYBEAN_KUNITZ"/>
    <property type="match status" value="1"/>
</dbReference>
<reference evidence="1 2" key="1">
    <citation type="submission" date="2017-09" db="EMBL/GenBank/DDBJ databases">
        <title>Large-scale bioinformatics analysis of Bacillus genomes uncovers conserved roles of natural products in bacterial physiology.</title>
        <authorList>
            <consortium name="Agbiome Team Llc"/>
            <person name="Bleich R.M."/>
            <person name="Grubbs K.J."/>
            <person name="Santa Maria K.C."/>
            <person name="Allen S.E."/>
            <person name="Farag S."/>
            <person name="Shank E.A."/>
            <person name="Bowers A."/>
        </authorList>
    </citation>
    <scope>NUCLEOTIDE SEQUENCE [LARGE SCALE GENOMIC DNA]</scope>
    <source>
        <strain evidence="1 2">AFS049141</strain>
    </source>
</reference>
<protein>
    <submittedName>
        <fullName evidence="1">Uncharacterized protein</fullName>
    </submittedName>
</protein>
<gene>
    <name evidence="1" type="ORF">CN980_30775</name>
</gene>
<organism evidence="1 2">
    <name type="scientific">Bacillus cereus</name>
    <dbReference type="NCBI Taxonomy" id="1396"/>
    <lineage>
        <taxon>Bacteria</taxon>
        <taxon>Bacillati</taxon>
        <taxon>Bacillota</taxon>
        <taxon>Bacilli</taxon>
        <taxon>Bacillales</taxon>
        <taxon>Bacillaceae</taxon>
        <taxon>Bacillus</taxon>
        <taxon>Bacillus cereus group</taxon>
    </lineage>
</organism>
<name>A0A9X7GLW5_BACCE</name>
<evidence type="ECO:0000313" key="1">
    <source>
        <dbReference type="EMBL" id="PGO58651.1"/>
    </source>
</evidence>